<evidence type="ECO:0000313" key="3">
    <source>
        <dbReference type="Proteomes" id="UP001362999"/>
    </source>
</evidence>
<evidence type="ECO:0000256" key="1">
    <source>
        <dbReference type="SAM" id="MobiDB-lite"/>
    </source>
</evidence>
<gene>
    <name evidence="2" type="ORF">R3P38DRAFT_3593005</name>
</gene>
<name>A0AAW0AFX1_9AGAR</name>
<proteinExistence type="predicted"/>
<feature type="region of interest" description="Disordered" evidence="1">
    <location>
        <begin position="169"/>
        <end position="188"/>
    </location>
</feature>
<comment type="caution">
    <text evidence="2">The sequence shown here is derived from an EMBL/GenBank/DDBJ whole genome shotgun (WGS) entry which is preliminary data.</text>
</comment>
<evidence type="ECO:0000313" key="2">
    <source>
        <dbReference type="EMBL" id="KAK7007946.1"/>
    </source>
</evidence>
<dbReference type="AlphaFoldDB" id="A0AAW0AFX1"/>
<dbReference type="EMBL" id="JAWWNJ010000069">
    <property type="protein sequence ID" value="KAK7007946.1"/>
    <property type="molecule type" value="Genomic_DNA"/>
</dbReference>
<reference evidence="2 3" key="1">
    <citation type="journal article" date="2024" name="J Genomics">
        <title>Draft genome sequencing and assembly of Favolaschia claudopus CIRM-BRFM 2984 isolated from oak limbs.</title>
        <authorList>
            <person name="Navarro D."/>
            <person name="Drula E."/>
            <person name="Chaduli D."/>
            <person name="Cazenave R."/>
            <person name="Ahrendt S."/>
            <person name="Wang J."/>
            <person name="Lipzen A."/>
            <person name="Daum C."/>
            <person name="Barry K."/>
            <person name="Grigoriev I.V."/>
            <person name="Favel A."/>
            <person name="Rosso M.N."/>
            <person name="Martin F."/>
        </authorList>
    </citation>
    <scope>NUCLEOTIDE SEQUENCE [LARGE SCALE GENOMIC DNA]</scope>
    <source>
        <strain evidence="2 3">CIRM-BRFM 2984</strain>
    </source>
</reference>
<accession>A0AAW0AFX1</accession>
<organism evidence="2 3">
    <name type="scientific">Favolaschia claudopus</name>
    <dbReference type="NCBI Taxonomy" id="2862362"/>
    <lineage>
        <taxon>Eukaryota</taxon>
        <taxon>Fungi</taxon>
        <taxon>Dikarya</taxon>
        <taxon>Basidiomycota</taxon>
        <taxon>Agaricomycotina</taxon>
        <taxon>Agaricomycetes</taxon>
        <taxon>Agaricomycetidae</taxon>
        <taxon>Agaricales</taxon>
        <taxon>Marasmiineae</taxon>
        <taxon>Mycenaceae</taxon>
        <taxon>Favolaschia</taxon>
    </lineage>
</organism>
<sequence>MSATARPYILPAYLKLYNSNEWPLTRHKDIIWKEREGGIQAQALVKNNQSTIKFLVFGMVKSATGTTIVLKRPVWNTKRAVERELALHFDLQLLAMARMLEANGREAAFEDDQIVLTSATRTFPKDSVIFVFATMTILKPKKREGQEYRLDAGEFEAWFATVEEGEHMELDTEKSNNNNGSTSISSKGIERSQFGKPFTSPQWLINEIVEPQCIPTINAVADMQCHEVDLRVDLEIELPVRLVEIIYDTETDPPVCPMTTALDAEQMEESMRLTTKVTYLPICSEREADLDSGLQNIMQHCRPEDTISGWFNVNRNSFSVHGNWCEGVHVPLRRNDASGGIGVREEGNAAYRHFLFLLRAMAREQHLRDASPHIDKRFGWGRSLDGDKRQPEKETRLLCEYNANCVDSENLEG</sequence>
<protein>
    <submittedName>
        <fullName evidence="2">Uncharacterized protein</fullName>
    </submittedName>
</protein>
<feature type="compositionally biased region" description="Low complexity" evidence="1">
    <location>
        <begin position="175"/>
        <end position="187"/>
    </location>
</feature>
<keyword evidence="3" id="KW-1185">Reference proteome</keyword>
<dbReference type="Proteomes" id="UP001362999">
    <property type="component" value="Unassembled WGS sequence"/>
</dbReference>